<evidence type="ECO:0000256" key="5">
    <source>
        <dbReference type="SAM" id="Coils"/>
    </source>
</evidence>
<keyword evidence="9" id="KW-1185">Reference proteome</keyword>
<reference evidence="8 9" key="1">
    <citation type="submission" date="2017-06" db="EMBL/GenBank/DDBJ databases">
        <title>Ant-infecting Ophiocordyceps genomes reveal a high diversity of potential behavioral manipulation genes and a possible major role for enterotoxins.</title>
        <authorList>
            <person name="De Bekker C."/>
            <person name="Evans H.C."/>
            <person name="Brachmann A."/>
            <person name="Hughes D.P."/>
        </authorList>
    </citation>
    <scope>NUCLEOTIDE SEQUENCE [LARGE SCALE GENOMIC DNA]</scope>
    <source>
        <strain evidence="8 9">Map16</strain>
    </source>
</reference>
<keyword evidence="5" id="KW-0175">Coiled coil</keyword>
<dbReference type="OrthoDB" id="2133190at2759"/>
<gene>
    <name evidence="8" type="ORF">CDD80_1555</name>
</gene>
<dbReference type="GO" id="GO:0003690">
    <property type="term" value="F:double-stranded DNA binding"/>
    <property type="evidence" value="ECO:0007669"/>
    <property type="project" value="UniProtKB-ARBA"/>
</dbReference>
<dbReference type="FunFam" id="4.10.280.10:FF:000116">
    <property type="entry name" value="Putative HLH transcription factor"/>
    <property type="match status" value="1"/>
</dbReference>
<feature type="compositionally biased region" description="Low complexity" evidence="6">
    <location>
        <begin position="63"/>
        <end position="75"/>
    </location>
</feature>
<accession>A0A2C5ZB52</accession>
<dbReference type="InterPro" id="IPR019006">
    <property type="entry name" value="Sre1_C"/>
</dbReference>
<feature type="coiled-coil region" evidence="5">
    <location>
        <begin position="280"/>
        <end position="307"/>
    </location>
</feature>
<feature type="compositionally biased region" description="Polar residues" evidence="6">
    <location>
        <begin position="335"/>
        <end position="359"/>
    </location>
</feature>
<dbReference type="PANTHER" id="PTHR47336:SF2">
    <property type="entry name" value="TRANSCRIPTION FACTOR HMS1-RELATED"/>
    <property type="match status" value="1"/>
</dbReference>
<dbReference type="InterPro" id="IPR052099">
    <property type="entry name" value="Regulatory_TF_Diverse"/>
</dbReference>
<dbReference type="InterPro" id="IPR011598">
    <property type="entry name" value="bHLH_dom"/>
</dbReference>
<name>A0A2C5ZB52_9HYPO</name>
<feature type="compositionally biased region" description="Acidic residues" evidence="6">
    <location>
        <begin position="202"/>
        <end position="211"/>
    </location>
</feature>
<evidence type="ECO:0000256" key="1">
    <source>
        <dbReference type="ARBA" id="ARBA00004123"/>
    </source>
</evidence>
<organism evidence="8 9">
    <name type="scientific">Ophiocordyceps camponoti-rufipedis</name>
    <dbReference type="NCBI Taxonomy" id="2004952"/>
    <lineage>
        <taxon>Eukaryota</taxon>
        <taxon>Fungi</taxon>
        <taxon>Dikarya</taxon>
        <taxon>Ascomycota</taxon>
        <taxon>Pezizomycotina</taxon>
        <taxon>Sordariomycetes</taxon>
        <taxon>Hypocreomycetidae</taxon>
        <taxon>Hypocreales</taxon>
        <taxon>Ophiocordycipitaceae</taxon>
        <taxon>Ophiocordyceps</taxon>
    </lineage>
</organism>
<dbReference type="PANTHER" id="PTHR47336">
    <property type="entry name" value="TRANSCRIPTION FACTOR HMS1-RELATED"/>
    <property type="match status" value="1"/>
</dbReference>
<feature type="compositionally biased region" description="Low complexity" evidence="6">
    <location>
        <begin position="89"/>
        <end position="99"/>
    </location>
</feature>
<evidence type="ECO:0000256" key="3">
    <source>
        <dbReference type="ARBA" id="ARBA00023163"/>
    </source>
</evidence>
<dbReference type="Proteomes" id="UP000226431">
    <property type="component" value="Unassembled WGS sequence"/>
</dbReference>
<dbReference type="EMBL" id="NJES01000165">
    <property type="protein sequence ID" value="PHH76401.1"/>
    <property type="molecule type" value="Genomic_DNA"/>
</dbReference>
<evidence type="ECO:0000259" key="7">
    <source>
        <dbReference type="PROSITE" id="PS50888"/>
    </source>
</evidence>
<keyword evidence="2" id="KW-0805">Transcription regulation</keyword>
<evidence type="ECO:0000256" key="2">
    <source>
        <dbReference type="ARBA" id="ARBA00023015"/>
    </source>
</evidence>
<feature type="region of interest" description="Disordered" evidence="6">
    <location>
        <begin position="23"/>
        <end position="48"/>
    </location>
</feature>
<protein>
    <recommendedName>
        <fullName evidence="7">BHLH domain-containing protein</fullName>
    </recommendedName>
</protein>
<evidence type="ECO:0000256" key="4">
    <source>
        <dbReference type="ARBA" id="ARBA00023242"/>
    </source>
</evidence>
<keyword evidence="4" id="KW-0539">Nucleus</keyword>
<dbReference type="GO" id="GO:0005634">
    <property type="term" value="C:nucleus"/>
    <property type="evidence" value="ECO:0007669"/>
    <property type="project" value="UniProtKB-SubCell"/>
</dbReference>
<feature type="compositionally biased region" description="Polar residues" evidence="6">
    <location>
        <begin position="107"/>
        <end position="134"/>
    </location>
</feature>
<sequence>MADDESAGRFGLDEPVFGFMGDATAMPAANSDPPPASTDNTQTFYGPSSWDFQVNTPFDSFDVASSSATPTVSTGGSVGPPWPLPSFDQTQQQRQQPVQAASPSFDGFSTSRVNPKTVFSSNPSLTSGSTTTAKAAQVRAASGMSHEELRNIAMPPHLHYNSPKSASSPDSANSEAKIGAASSPELLGLSKKDSRKRKASDELEDDDEVEDGDKPVKKTAHNMIEKRYRTNINDKIAALRDSVPSLRIMSKSARGEDTTEDREELHGLTPAHKLNKATVLSKATEYIRHLEKRNSRLTDENNAMKERIGAFEKLFMAGAMNGSISPMQHPPTPMSYPQESQQQFTSSPMATPQDSSSNPAGMINVPEDMKRIISAQMAAGQPYPVPSQPFRGGNPAVVRQQQMQQQQQQQQQPQQQMQRNGWVNASPYLGKLMVGSLAGLMILEGLGEDEKSNEEPQGRGLFALPVQFLGRLSSALDLHVMGYHVHTSLRLLLIMGAFLWIFIPMLFSSPDTKLGKGQRAALLKRAPSLASSIDVRRQAWLTAIQTVWVPRHNFFLEASALMLKALKLSLRNAIGGQAYQMLTGLSEEEEAARVKAWSIALDSQLAGGDAGICKSRLILTLLASGTLPDTPARLMLRALHIRVLLWEFSKSNRLLGAIDAVAAKLARKQWNEARHQNRLLQVRTRRGSRTALENHLPDHLVALVEQESDDVLSASVIQRAHNLAFNVDTASSIESRIDGMDAVVDDIAVGSPMDAVAAWWSTQLLHRVLTATLDEDSQALRSKGEDITLAIKAAPTGSVARIRAVLARAVLVEGCGPQDTDLARRAIAKGEVNSSLGSPSLIGGPVAHAPDGDLTISLKCATAIAHFRQAPSASGRLDLLQGIAKVEHMPSMTLLGFTAMMELMKHLLGQEGLRHEFDLTLSRLSSGLRLWMGRPWASRCGVSSELRNKLVEKCLAATKSLAWPDMDSGCGSLSDSDDMNTCART</sequence>
<dbReference type="AlphaFoldDB" id="A0A2C5ZB52"/>
<dbReference type="GO" id="GO:0045944">
    <property type="term" value="P:positive regulation of transcription by RNA polymerase II"/>
    <property type="evidence" value="ECO:0007669"/>
    <property type="project" value="InterPro"/>
</dbReference>
<dbReference type="PROSITE" id="PS50888">
    <property type="entry name" value="BHLH"/>
    <property type="match status" value="1"/>
</dbReference>
<dbReference type="Gene3D" id="4.10.280.10">
    <property type="entry name" value="Helix-loop-helix DNA-binding domain"/>
    <property type="match status" value="1"/>
</dbReference>
<dbReference type="SUPFAM" id="SSF47459">
    <property type="entry name" value="HLH, helix-loop-helix DNA-binding domain"/>
    <property type="match status" value="1"/>
</dbReference>
<evidence type="ECO:0000256" key="6">
    <source>
        <dbReference type="SAM" id="MobiDB-lite"/>
    </source>
</evidence>
<comment type="caution">
    <text evidence="8">The sequence shown here is derived from an EMBL/GenBank/DDBJ whole genome shotgun (WGS) entry which is preliminary data.</text>
</comment>
<evidence type="ECO:0000313" key="8">
    <source>
        <dbReference type="EMBL" id="PHH76401.1"/>
    </source>
</evidence>
<dbReference type="InterPro" id="IPR036638">
    <property type="entry name" value="HLH_DNA-bd_sf"/>
</dbReference>
<dbReference type="GO" id="GO:0046983">
    <property type="term" value="F:protein dimerization activity"/>
    <property type="evidence" value="ECO:0007669"/>
    <property type="project" value="InterPro"/>
</dbReference>
<comment type="subcellular location">
    <subcellularLocation>
        <location evidence="1">Nucleus</location>
    </subcellularLocation>
</comment>
<feature type="compositionally biased region" description="Low complexity" evidence="6">
    <location>
        <begin position="400"/>
        <end position="418"/>
    </location>
</feature>
<dbReference type="GO" id="GO:0016020">
    <property type="term" value="C:membrane"/>
    <property type="evidence" value="ECO:0007669"/>
    <property type="project" value="UniProtKB-ARBA"/>
</dbReference>
<dbReference type="GO" id="GO:0032933">
    <property type="term" value="P:SREBP signaling pathway"/>
    <property type="evidence" value="ECO:0007669"/>
    <property type="project" value="InterPro"/>
</dbReference>
<dbReference type="STRING" id="2004952.A0A2C5ZB52"/>
<dbReference type="CDD" id="cd11399">
    <property type="entry name" value="bHLHzip_scHMS1_like"/>
    <property type="match status" value="1"/>
</dbReference>
<feature type="region of interest" description="Disordered" evidence="6">
    <location>
        <begin position="323"/>
        <end position="362"/>
    </location>
</feature>
<keyword evidence="3" id="KW-0804">Transcription</keyword>
<feature type="region of interest" description="Disordered" evidence="6">
    <location>
        <begin position="383"/>
        <end position="419"/>
    </location>
</feature>
<dbReference type="Pfam" id="PF09427">
    <property type="entry name" value="DUF2014"/>
    <property type="match status" value="1"/>
</dbReference>
<proteinExistence type="predicted"/>
<feature type="region of interest" description="Disordered" evidence="6">
    <location>
        <begin position="61"/>
        <end position="218"/>
    </location>
</feature>
<dbReference type="SMART" id="SM00353">
    <property type="entry name" value="HLH"/>
    <property type="match status" value="1"/>
</dbReference>
<feature type="domain" description="BHLH" evidence="7">
    <location>
        <begin position="216"/>
        <end position="290"/>
    </location>
</feature>
<feature type="compositionally biased region" description="Polar residues" evidence="6">
    <location>
        <begin position="37"/>
        <end position="48"/>
    </location>
</feature>
<dbReference type="Pfam" id="PF00010">
    <property type="entry name" value="HLH"/>
    <property type="match status" value="1"/>
</dbReference>
<feature type="compositionally biased region" description="Polar residues" evidence="6">
    <location>
        <begin position="162"/>
        <end position="174"/>
    </location>
</feature>
<evidence type="ECO:0000313" key="9">
    <source>
        <dbReference type="Proteomes" id="UP000226431"/>
    </source>
</evidence>